<evidence type="ECO:0000313" key="4">
    <source>
        <dbReference type="EMBL" id="TWG39644.1"/>
    </source>
</evidence>
<dbReference type="Pfam" id="PF00990">
    <property type="entry name" value="GGDEF"/>
    <property type="match status" value="1"/>
</dbReference>
<dbReference type="InterPro" id="IPR001633">
    <property type="entry name" value="EAL_dom"/>
</dbReference>
<accession>A0A561XU50</accession>
<sequence>MKTRPAEADTAAPASPATHALLSSRLVVTGILAAGLALLTVVLALTGVDYWSTRASMLQDSRVEAAIVADNISAAVVFRDTSTANEMLGALRSSSMVISATVYDKDGVLFAHYARDRDPDFPTTLRATGLDGAAERAGWRMLEIARPVEASGTSWGTLYIRKSMAAVYMRLGIRFGTALLIAICVMAMATAMVLRSRAAVREAENRLHALAHTDAVTGTGNRHAFNERLAAELQGARSAGYRVALVYIDLDNFKTLNDTFGHAAGDGLLRQVARRLQSVVRSTDTISRLGGDEFALILRLDMDDAALEKYAQRIVSVFQAAYTEVGQQVNVTCSAGIATFPDDAMDMDALVSNADTAMYRAKEMGKNRCVRFDASMNLAVVRRQAIEQALRAELEQGTGLALHYQPLFAASDRALVGAEALLRWTHAELGSVSPLEAVSVAEDCGLIAPLGYWVMRTACRDAAQWKGGPPLRVAVNISARQLGDPQFLERVMDILREEGLPAHLLEIELTETVLMENMEAGAHTLHRLSQLGIHLAIDDFGTGYSSLAYLRQLPMRRLKIDRSFVKDLPGQEHSRAIVTAIVALAHGLGLQVTAEGVETQEQADYLVRQGCDVLQGYVFARPMPAPQFLALQAGASA</sequence>
<dbReference type="NCBIfam" id="TIGR00254">
    <property type="entry name" value="GGDEF"/>
    <property type="match status" value="1"/>
</dbReference>
<keyword evidence="1" id="KW-1133">Transmembrane helix</keyword>
<evidence type="ECO:0000259" key="2">
    <source>
        <dbReference type="PROSITE" id="PS50883"/>
    </source>
</evidence>
<dbReference type="FunFam" id="3.30.70.270:FF:000001">
    <property type="entry name" value="Diguanylate cyclase domain protein"/>
    <property type="match status" value="1"/>
</dbReference>
<dbReference type="InterPro" id="IPR029787">
    <property type="entry name" value="Nucleotide_cyclase"/>
</dbReference>
<protein>
    <submittedName>
        <fullName evidence="4">Diguanylate cyclase (GGDEF)-like protein</fullName>
    </submittedName>
</protein>
<dbReference type="Pfam" id="PF00563">
    <property type="entry name" value="EAL"/>
    <property type="match status" value="1"/>
</dbReference>
<proteinExistence type="predicted"/>
<dbReference type="InterPro" id="IPR052155">
    <property type="entry name" value="Biofilm_reg_signaling"/>
</dbReference>
<dbReference type="SUPFAM" id="SSF55073">
    <property type="entry name" value="Nucleotide cyclase"/>
    <property type="match status" value="1"/>
</dbReference>
<dbReference type="SMART" id="SM00052">
    <property type="entry name" value="EAL"/>
    <property type="match status" value="1"/>
</dbReference>
<feature type="domain" description="EAL" evidence="2">
    <location>
        <begin position="383"/>
        <end position="636"/>
    </location>
</feature>
<organism evidence="4 5">
    <name type="scientific">Acidovorax delafieldii</name>
    <name type="common">Pseudomonas delafieldii</name>
    <dbReference type="NCBI Taxonomy" id="47920"/>
    <lineage>
        <taxon>Bacteria</taxon>
        <taxon>Pseudomonadati</taxon>
        <taxon>Pseudomonadota</taxon>
        <taxon>Betaproteobacteria</taxon>
        <taxon>Burkholderiales</taxon>
        <taxon>Comamonadaceae</taxon>
        <taxon>Acidovorax</taxon>
    </lineage>
</organism>
<dbReference type="CDD" id="cd01949">
    <property type="entry name" value="GGDEF"/>
    <property type="match status" value="1"/>
</dbReference>
<dbReference type="CDD" id="cd01948">
    <property type="entry name" value="EAL"/>
    <property type="match status" value="1"/>
</dbReference>
<dbReference type="InterPro" id="IPR035919">
    <property type="entry name" value="EAL_sf"/>
</dbReference>
<dbReference type="PROSITE" id="PS50887">
    <property type="entry name" value="GGDEF"/>
    <property type="match status" value="1"/>
</dbReference>
<dbReference type="GO" id="GO:0003824">
    <property type="term" value="F:catalytic activity"/>
    <property type="evidence" value="ECO:0007669"/>
    <property type="project" value="UniProtKB-ARBA"/>
</dbReference>
<dbReference type="PANTHER" id="PTHR44757:SF2">
    <property type="entry name" value="BIOFILM ARCHITECTURE MAINTENANCE PROTEIN MBAA"/>
    <property type="match status" value="1"/>
</dbReference>
<keyword evidence="1" id="KW-0472">Membrane</keyword>
<gene>
    <name evidence="4" type="ORF">ATF69_1516</name>
</gene>
<feature type="domain" description="GGDEF" evidence="3">
    <location>
        <begin position="241"/>
        <end position="374"/>
    </location>
</feature>
<dbReference type="AlphaFoldDB" id="A0A561XU50"/>
<evidence type="ECO:0000313" key="5">
    <source>
        <dbReference type="Proteomes" id="UP000321485"/>
    </source>
</evidence>
<feature type="transmembrane region" description="Helical" evidence="1">
    <location>
        <begin position="26"/>
        <end position="48"/>
    </location>
</feature>
<comment type="caution">
    <text evidence="4">The sequence shown here is derived from an EMBL/GenBank/DDBJ whole genome shotgun (WGS) entry which is preliminary data.</text>
</comment>
<dbReference type="InterPro" id="IPR000160">
    <property type="entry name" value="GGDEF_dom"/>
</dbReference>
<dbReference type="InterPro" id="IPR033417">
    <property type="entry name" value="CHASE8"/>
</dbReference>
<evidence type="ECO:0000256" key="1">
    <source>
        <dbReference type="SAM" id="Phobius"/>
    </source>
</evidence>
<reference evidence="4 5" key="1">
    <citation type="journal article" date="2015" name="Stand. Genomic Sci.">
        <title>Genomic Encyclopedia of Bacterial and Archaeal Type Strains, Phase III: the genomes of soil and plant-associated and newly described type strains.</title>
        <authorList>
            <person name="Whitman W.B."/>
            <person name="Woyke T."/>
            <person name="Klenk H.P."/>
            <person name="Zhou Y."/>
            <person name="Lilburn T.G."/>
            <person name="Beck B.J."/>
            <person name="De Vos P."/>
            <person name="Vandamme P."/>
            <person name="Eisen J.A."/>
            <person name="Garrity G."/>
            <person name="Hugenholtz P."/>
            <person name="Kyrpides N.C."/>
        </authorList>
    </citation>
    <scope>NUCLEOTIDE SEQUENCE [LARGE SCALE GENOMIC DNA]</scope>
    <source>
        <strain evidence="4 5">DSM 64</strain>
    </source>
</reference>
<keyword evidence="1" id="KW-0812">Transmembrane</keyword>
<dbReference type="Proteomes" id="UP000321485">
    <property type="component" value="Unassembled WGS sequence"/>
</dbReference>
<dbReference type="PANTHER" id="PTHR44757">
    <property type="entry name" value="DIGUANYLATE CYCLASE DGCP"/>
    <property type="match status" value="1"/>
</dbReference>
<feature type="transmembrane region" description="Helical" evidence="1">
    <location>
        <begin position="171"/>
        <end position="194"/>
    </location>
</feature>
<dbReference type="EMBL" id="VJWE01000011">
    <property type="protein sequence ID" value="TWG39644.1"/>
    <property type="molecule type" value="Genomic_DNA"/>
</dbReference>
<dbReference type="SMART" id="SM00267">
    <property type="entry name" value="GGDEF"/>
    <property type="match status" value="1"/>
</dbReference>
<dbReference type="PROSITE" id="PS50883">
    <property type="entry name" value="EAL"/>
    <property type="match status" value="1"/>
</dbReference>
<dbReference type="Pfam" id="PF17152">
    <property type="entry name" value="CHASE8"/>
    <property type="match status" value="1"/>
</dbReference>
<dbReference type="Gene3D" id="3.20.20.450">
    <property type="entry name" value="EAL domain"/>
    <property type="match status" value="1"/>
</dbReference>
<dbReference type="InterPro" id="IPR043128">
    <property type="entry name" value="Rev_trsase/Diguanyl_cyclase"/>
</dbReference>
<name>A0A561XU50_ACIDE</name>
<dbReference type="RefSeq" id="WP_146870436.1">
    <property type="nucleotide sequence ID" value="NZ_CAXUPI020000001.1"/>
</dbReference>
<dbReference type="SUPFAM" id="SSF141868">
    <property type="entry name" value="EAL domain-like"/>
    <property type="match status" value="1"/>
</dbReference>
<dbReference type="Gene3D" id="3.30.70.270">
    <property type="match status" value="1"/>
</dbReference>
<dbReference type="GeneID" id="51110583"/>
<evidence type="ECO:0000259" key="3">
    <source>
        <dbReference type="PROSITE" id="PS50887"/>
    </source>
</evidence>